<feature type="domain" description="DUF1468" evidence="3">
    <location>
        <begin position="42"/>
        <end position="175"/>
    </location>
</feature>
<keyword evidence="5" id="KW-1185">Reference proteome</keyword>
<gene>
    <name evidence="4" type="ORF">GCM10010191_86450</name>
</gene>
<dbReference type="EMBL" id="BAAARW010000039">
    <property type="protein sequence ID" value="GAA2454286.1"/>
    <property type="molecule type" value="Genomic_DNA"/>
</dbReference>
<protein>
    <submittedName>
        <fullName evidence="4">Tripartite tricarboxylate transporter TctB family protein</fullName>
    </submittedName>
</protein>
<proteinExistence type="predicted"/>
<evidence type="ECO:0000256" key="1">
    <source>
        <dbReference type="SAM" id="MobiDB-lite"/>
    </source>
</evidence>
<keyword evidence="2" id="KW-0812">Transmembrane</keyword>
<evidence type="ECO:0000256" key="2">
    <source>
        <dbReference type="SAM" id="Phobius"/>
    </source>
</evidence>
<reference evidence="4 5" key="1">
    <citation type="journal article" date="2019" name="Int. J. Syst. Evol. Microbiol.">
        <title>The Global Catalogue of Microorganisms (GCM) 10K type strain sequencing project: providing services to taxonomists for standard genome sequencing and annotation.</title>
        <authorList>
            <consortium name="The Broad Institute Genomics Platform"/>
            <consortium name="The Broad Institute Genome Sequencing Center for Infectious Disease"/>
            <person name="Wu L."/>
            <person name="Ma J."/>
        </authorList>
    </citation>
    <scope>NUCLEOTIDE SEQUENCE [LARGE SCALE GENOMIC DNA]</scope>
    <source>
        <strain evidence="4 5">JCM 3325</strain>
    </source>
</reference>
<dbReference type="InterPro" id="IPR009936">
    <property type="entry name" value="DUF1468"/>
</dbReference>
<evidence type="ECO:0000313" key="4">
    <source>
        <dbReference type="EMBL" id="GAA2454286.1"/>
    </source>
</evidence>
<keyword evidence="2" id="KW-0472">Membrane</keyword>
<name>A0ABN3KEK6_9ACTN</name>
<comment type="caution">
    <text evidence="4">The sequence shown here is derived from an EMBL/GenBank/DDBJ whole genome shotgun (WGS) entry which is preliminary data.</text>
</comment>
<feature type="transmembrane region" description="Helical" evidence="2">
    <location>
        <begin position="150"/>
        <end position="174"/>
    </location>
</feature>
<dbReference type="Pfam" id="PF07331">
    <property type="entry name" value="TctB"/>
    <property type="match status" value="1"/>
</dbReference>
<sequence>MTTAGADGPATAETAGSASPDGDAEPGGAVAPPGYARRLNVVSALVTLVTGAVAAVLSWNLGVGTLAAPGAGLWPLVVGVAMVVVSALLVLRSRPRGDEEPFTKDAVTVAIAVASLLGYAVLFELVGFEVPTLALLVLWMKGLGRESWRVTAAVSVVATAVLYLLFITGLGVSLPHLIAL</sequence>
<dbReference type="Proteomes" id="UP001501231">
    <property type="component" value="Unassembled WGS sequence"/>
</dbReference>
<evidence type="ECO:0000313" key="5">
    <source>
        <dbReference type="Proteomes" id="UP001501231"/>
    </source>
</evidence>
<feature type="transmembrane region" description="Helical" evidence="2">
    <location>
        <begin position="111"/>
        <end position="138"/>
    </location>
</feature>
<keyword evidence="2" id="KW-1133">Transmembrane helix</keyword>
<dbReference type="RefSeq" id="WP_344597344.1">
    <property type="nucleotide sequence ID" value="NZ_BAAARW010000039.1"/>
</dbReference>
<feature type="transmembrane region" description="Helical" evidence="2">
    <location>
        <begin position="73"/>
        <end position="91"/>
    </location>
</feature>
<accession>A0ABN3KEK6</accession>
<evidence type="ECO:0000259" key="3">
    <source>
        <dbReference type="Pfam" id="PF07331"/>
    </source>
</evidence>
<feature type="region of interest" description="Disordered" evidence="1">
    <location>
        <begin position="1"/>
        <end position="29"/>
    </location>
</feature>
<feature type="transmembrane region" description="Helical" evidence="2">
    <location>
        <begin position="41"/>
        <end position="61"/>
    </location>
</feature>
<organism evidence="4 5">
    <name type="scientific">Actinomadura vinacea</name>
    <dbReference type="NCBI Taxonomy" id="115336"/>
    <lineage>
        <taxon>Bacteria</taxon>
        <taxon>Bacillati</taxon>
        <taxon>Actinomycetota</taxon>
        <taxon>Actinomycetes</taxon>
        <taxon>Streptosporangiales</taxon>
        <taxon>Thermomonosporaceae</taxon>
        <taxon>Actinomadura</taxon>
    </lineage>
</organism>